<evidence type="ECO:0000313" key="7">
    <source>
        <dbReference type="Proteomes" id="UP001210925"/>
    </source>
</evidence>
<keyword evidence="2 4" id="KW-0547">Nucleotide-binding</keyword>
<dbReference type="FunFam" id="3.40.50.300:FF:001166">
    <property type="entry name" value="ADP-ribosylation factor D"/>
    <property type="match status" value="1"/>
</dbReference>
<feature type="binding site" evidence="4">
    <location>
        <position position="37"/>
    </location>
    <ligand>
        <name>GTP</name>
        <dbReference type="ChEBI" id="CHEBI:37565"/>
    </ligand>
</feature>
<keyword evidence="3 4" id="KW-0342">GTP-binding</keyword>
<evidence type="ECO:0000256" key="2">
    <source>
        <dbReference type="ARBA" id="ARBA00022741"/>
    </source>
</evidence>
<dbReference type="PROSITE" id="PS51417">
    <property type="entry name" value="ARF"/>
    <property type="match status" value="1"/>
</dbReference>
<dbReference type="Pfam" id="PF00025">
    <property type="entry name" value="Arf"/>
    <property type="match status" value="1"/>
</dbReference>
<comment type="similarity">
    <text evidence="1">Belongs to the small GTPase superfamily. Arf family.</text>
</comment>
<dbReference type="EMBL" id="JADGKB010000007">
    <property type="protein sequence ID" value="KAJ3261193.1"/>
    <property type="molecule type" value="Genomic_DNA"/>
</dbReference>
<dbReference type="AlphaFoldDB" id="A0AAD5Y5W2"/>
<comment type="caution">
    <text evidence="6">The sequence shown here is derived from an EMBL/GenBank/DDBJ whole genome shotgun (WGS) entry which is preliminary data.</text>
</comment>
<dbReference type="SMART" id="SM00178">
    <property type="entry name" value="SAR"/>
    <property type="match status" value="1"/>
</dbReference>
<dbReference type="InterPro" id="IPR006689">
    <property type="entry name" value="Small_GTPase_ARF/SAR"/>
</dbReference>
<protein>
    <submittedName>
        <fullName evidence="6">ADP-ribosylation factor protein 3</fullName>
    </submittedName>
</protein>
<dbReference type="GO" id="GO:0003924">
    <property type="term" value="F:GTPase activity"/>
    <property type="evidence" value="ECO:0007669"/>
    <property type="project" value="InterPro"/>
</dbReference>
<proteinExistence type="inferred from homology"/>
<evidence type="ECO:0000313" key="6">
    <source>
        <dbReference type="EMBL" id="KAJ3261193.1"/>
    </source>
</evidence>
<gene>
    <name evidence="6" type="primary">ARL3</name>
    <name evidence="6" type="ORF">HK103_006502</name>
</gene>
<feature type="binding site" evidence="5">
    <location>
        <position position="15"/>
    </location>
    <ligand>
        <name>Mg(2+)</name>
        <dbReference type="ChEBI" id="CHEBI:18420"/>
    </ligand>
</feature>
<dbReference type="PANTHER" id="PTHR45697">
    <property type="entry name" value="ADP-RIBOSYLATION FACTOR-LIKE PROTEIN 2-RELATED"/>
    <property type="match status" value="1"/>
</dbReference>
<evidence type="ECO:0000256" key="3">
    <source>
        <dbReference type="ARBA" id="ARBA00023134"/>
    </source>
</evidence>
<accession>A0AAD5Y5W2</accession>
<keyword evidence="7" id="KW-1185">Reference proteome</keyword>
<keyword evidence="5" id="KW-0460">Magnesium</keyword>
<dbReference type="InterPro" id="IPR044612">
    <property type="entry name" value="ARL2/3"/>
</dbReference>
<dbReference type="SMART" id="SM00177">
    <property type="entry name" value="ARF"/>
    <property type="match status" value="1"/>
</dbReference>
<dbReference type="Proteomes" id="UP001210925">
    <property type="component" value="Unassembled WGS sequence"/>
</dbReference>
<dbReference type="InterPro" id="IPR027417">
    <property type="entry name" value="P-loop_NTPase"/>
</dbReference>
<reference evidence="6" key="1">
    <citation type="submission" date="2020-05" db="EMBL/GenBank/DDBJ databases">
        <title>Phylogenomic resolution of chytrid fungi.</title>
        <authorList>
            <person name="Stajich J.E."/>
            <person name="Amses K."/>
            <person name="Simmons R."/>
            <person name="Seto K."/>
            <person name="Myers J."/>
            <person name="Bonds A."/>
            <person name="Quandt C.A."/>
            <person name="Barry K."/>
            <person name="Liu P."/>
            <person name="Grigoriev I."/>
            <person name="Longcore J.E."/>
            <person name="James T.Y."/>
        </authorList>
    </citation>
    <scope>NUCLEOTIDE SEQUENCE</scope>
    <source>
        <strain evidence="6">PLAUS21</strain>
    </source>
</reference>
<evidence type="ECO:0000256" key="1">
    <source>
        <dbReference type="ARBA" id="ARBA00010290"/>
    </source>
</evidence>
<dbReference type="GO" id="GO:0005525">
    <property type="term" value="F:GTP binding"/>
    <property type="evidence" value="ECO:0007669"/>
    <property type="project" value="UniProtKB-KW"/>
</dbReference>
<evidence type="ECO:0000256" key="5">
    <source>
        <dbReference type="PIRSR" id="PIRSR606689-2"/>
    </source>
</evidence>
<organism evidence="6 7">
    <name type="scientific">Boothiomyces macroporosus</name>
    <dbReference type="NCBI Taxonomy" id="261099"/>
    <lineage>
        <taxon>Eukaryota</taxon>
        <taxon>Fungi</taxon>
        <taxon>Fungi incertae sedis</taxon>
        <taxon>Chytridiomycota</taxon>
        <taxon>Chytridiomycota incertae sedis</taxon>
        <taxon>Chytridiomycetes</taxon>
        <taxon>Rhizophydiales</taxon>
        <taxon>Terramycetaceae</taxon>
        <taxon>Boothiomyces</taxon>
    </lineage>
</organism>
<dbReference type="Gene3D" id="3.40.50.300">
    <property type="entry name" value="P-loop containing nucleotide triphosphate hydrolases"/>
    <property type="match status" value="1"/>
</dbReference>
<feature type="binding site" evidence="4">
    <location>
        <begin position="93"/>
        <end position="96"/>
    </location>
    <ligand>
        <name>GTP</name>
        <dbReference type="ChEBI" id="CHEBI:37565"/>
    </ligand>
</feature>
<dbReference type="SUPFAM" id="SSF52540">
    <property type="entry name" value="P-loop containing nucleoside triphosphate hydrolases"/>
    <property type="match status" value="1"/>
</dbReference>
<sequence length="146" mass="16469">MNRLSGDEIQDIKPTQGFNVKSVQSDGFKMNLWDIGGQQSIRPYWRNYFEGSDILVYVIDSSDQRRLAETGQELAQLLQEQNLGKIPLLVFANKQDLVTALPGDEIALGLNLNSIRDRPWQIQACSAKNGEGIREGMEWAMSVVRN</sequence>
<name>A0AAD5Y5W2_9FUNG</name>
<evidence type="ECO:0000256" key="4">
    <source>
        <dbReference type="PIRSR" id="PIRSR606689-1"/>
    </source>
</evidence>
<dbReference type="GO" id="GO:0046872">
    <property type="term" value="F:metal ion binding"/>
    <property type="evidence" value="ECO:0007669"/>
    <property type="project" value="UniProtKB-KW"/>
</dbReference>
<keyword evidence="5" id="KW-0479">Metal-binding</keyword>
<dbReference type="PRINTS" id="PR00328">
    <property type="entry name" value="SAR1GTPBP"/>
</dbReference>